<dbReference type="Proteomes" id="UP000069773">
    <property type="component" value="Unassembled WGS sequence"/>
</dbReference>
<reference evidence="2 3" key="1">
    <citation type="journal article" date="2016" name="Genome Announc.">
        <title>Draft Genome Sequences of Five Rapidly Growing Mycobacterium Species, M. thermoresistibile, M. fortuitum subsp. acetamidolyticum, M. canariasense, M. brisbanense, and M. novocastrense.</title>
        <authorList>
            <person name="Katahira K."/>
            <person name="Ogura Y."/>
            <person name="Gotoh Y."/>
            <person name="Hayashi T."/>
        </authorList>
    </citation>
    <scope>NUCLEOTIDE SEQUENCE [LARGE SCALE GENOMIC DNA]</scope>
    <source>
        <strain evidence="2 3">JCM18114</strain>
    </source>
</reference>
<dbReference type="Pfam" id="PF05901">
    <property type="entry name" value="Excalibur"/>
    <property type="match status" value="1"/>
</dbReference>
<proteinExistence type="predicted"/>
<accession>A0ABQ0KJ96</accession>
<organism evidence="2 3">
    <name type="scientific">Mycolicibacterium novocastrense</name>
    <name type="common">Mycobacterium novocastrense</name>
    <dbReference type="NCBI Taxonomy" id="59813"/>
    <lineage>
        <taxon>Bacteria</taxon>
        <taxon>Bacillati</taxon>
        <taxon>Actinomycetota</taxon>
        <taxon>Actinomycetes</taxon>
        <taxon>Mycobacteriales</taxon>
        <taxon>Mycobacteriaceae</taxon>
        <taxon>Mycolicibacterium</taxon>
    </lineage>
</organism>
<evidence type="ECO:0000259" key="1">
    <source>
        <dbReference type="Pfam" id="PF05901"/>
    </source>
</evidence>
<feature type="domain" description="Excalibur calcium-binding" evidence="1">
    <location>
        <begin position="95"/>
        <end position="106"/>
    </location>
</feature>
<name>A0ABQ0KJ96_MYCNV</name>
<dbReference type="InterPro" id="IPR008613">
    <property type="entry name" value="Excalibur_Ca-bd_domain"/>
</dbReference>
<sequence>MVTAEEIRKRYGLGYIYQVEKLTLPIISVAMGVALAPLAGAEPLPLAQGDCHPNYSGACVPTGYSDVDCAGGSGNGPGYVDGPVYLVPGKSDVYGLDRDGDGVACEK</sequence>
<dbReference type="EMBL" id="BCTA01000030">
    <property type="protein sequence ID" value="GAT09417.1"/>
    <property type="molecule type" value="Genomic_DNA"/>
</dbReference>
<gene>
    <name evidence="2" type="ORF">RMCN_2550</name>
</gene>
<evidence type="ECO:0000313" key="3">
    <source>
        <dbReference type="Proteomes" id="UP000069773"/>
    </source>
</evidence>
<comment type="caution">
    <text evidence="2">The sequence shown here is derived from an EMBL/GenBank/DDBJ whole genome shotgun (WGS) entry which is preliminary data.</text>
</comment>
<evidence type="ECO:0000313" key="2">
    <source>
        <dbReference type="EMBL" id="GAT09417.1"/>
    </source>
</evidence>
<dbReference type="RefSeq" id="WP_234787648.1">
    <property type="nucleotide sequence ID" value="NZ_BCTA01000030.1"/>
</dbReference>
<protein>
    <submittedName>
        <fullName evidence="2">Membrane protein</fullName>
    </submittedName>
</protein>
<keyword evidence="3" id="KW-1185">Reference proteome</keyword>